<feature type="transmembrane region" description="Helical" evidence="2">
    <location>
        <begin position="211"/>
        <end position="231"/>
    </location>
</feature>
<organism evidence="4 5">
    <name type="scientific">Elaeis guineensis var. tenera</name>
    <name type="common">Oil palm</name>
    <dbReference type="NCBI Taxonomy" id="51953"/>
    <lineage>
        <taxon>Eukaryota</taxon>
        <taxon>Viridiplantae</taxon>
        <taxon>Streptophyta</taxon>
        <taxon>Embryophyta</taxon>
        <taxon>Tracheophyta</taxon>
        <taxon>Spermatophyta</taxon>
        <taxon>Magnoliopsida</taxon>
        <taxon>Liliopsida</taxon>
        <taxon>Arecaceae</taxon>
        <taxon>Arecoideae</taxon>
        <taxon>Cocoseae</taxon>
        <taxon>Elaeidinae</taxon>
        <taxon>Elaeis</taxon>
    </lineage>
</organism>
<keyword evidence="2" id="KW-0472">Membrane</keyword>
<evidence type="ECO:0000256" key="1">
    <source>
        <dbReference type="SAM" id="MobiDB-lite"/>
    </source>
</evidence>
<dbReference type="InParanoid" id="A0A6I9RPU1"/>
<feature type="region of interest" description="Disordered" evidence="1">
    <location>
        <begin position="89"/>
        <end position="122"/>
    </location>
</feature>
<evidence type="ECO:0000313" key="4">
    <source>
        <dbReference type="Proteomes" id="UP000504607"/>
    </source>
</evidence>
<feature type="compositionally biased region" description="Polar residues" evidence="1">
    <location>
        <begin position="91"/>
        <end position="109"/>
    </location>
</feature>
<gene>
    <name evidence="5" type="primary">LOC105051309</name>
</gene>
<feature type="chain" id="PRO_5026893587" evidence="3">
    <location>
        <begin position="25"/>
        <end position="307"/>
    </location>
</feature>
<evidence type="ECO:0000256" key="2">
    <source>
        <dbReference type="SAM" id="Phobius"/>
    </source>
</evidence>
<feature type="transmembrane region" description="Helical" evidence="2">
    <location>
        <begin position="243"/>
        <end position="262"/>
    </location>
</feature>
<feature type="compositionally biased region" description="Basic and acidic residues" evidence="1">
    <location>
        <begin position="139"/>
        <end position="154"/>
    </location>
</feature>
<dbReference type="KEGG" id="egu:105051309"/>
<dbReference type="RefSeq" id="XP_010929971.1">
    <property type="nucleotide sequence ID" value="XM_010931669.3"/>
</dbReference>
<feature type="region of interest" description="Disordered" evidence="1">
    <location>
        <begin position="139"/>
        <end position="167"/>
    </location>
</feature>
<dbReference type="OrthoDB" id="780128at2759"/>
<keyword evidence="2" id="KW-1133">Transmembrane helix</keyword>
<keyword evidence="2" id="KW-0812">Transmembrane</keyword>
<name>A0A6I9RPU1_ELAGV</name>
<evidence type="ECO:0000313" key="5">
    <source>
        <dbReference type="RefSeq" id="XP_010929971.1"/>
    </source>
</evidence>
<proteinExistence type="predicted"/>
<reference evidence="5" key="1">
    <citation type="submission" date="2025-08" db="UniProtKB">
        <authorList>
            <consortium name="RefSeq"/>
        </authorList>
    </citation>
    <scope>IDENTIFICATION</scope>
</reference>
<evidence type="ECO:0000256" key="3">
    <source>
        <dbReference type="SAM" id="SignalP"/>
    </source>
</evidence>
<feature type="signal peptide" evidence="3">
    <location>
        <begin position="1"/>
        <end position="24"/>
    </location>
</feature>
<dbReference type="Proteomes" id="UP000504607">
    <property type="component" value="Chromosome 9"/>
</dbReference>
<keyword evidence="3" id="KW-0732">Signal</keyword>
<sequence>MALFCVLAFLQVLALIAIASVKKASRRGSDEENCTEDVENQLGKEAKAEINPTTRQSYHEVHEQHCLSQAEKSCGRKDNHPMVSQYHDDIGNNTLDQTLQHQPTSSAATTGGGAHEPAEDDRVTHRNLELTEATLFKCKDGQRESREEEMHRETEAEESREEERHREMQSASKFSYFSTGVSVAGIISIFSGYLGDQTGHAHTVPLKICTFFMLATFVSGASMLLLILINLSRHISIIFFRSLKYTAFGFLTLSMCSVSILFLKMFAILAFVPTVCIVLISFIMAWHPRSHDRGDSGMPFSRLSESV</sequence>
<feature type="transmembrane region" description="Helical" evidence="2">
    <location>
        <begin position="268"/>
        <end position="286"/>
    </location>
</feature>
<protein>
    <submittedName>
        <fullName evidence="5">Uncharacterized protein LOC105051309 isoform X1</fullName>
    </submittedName>
</protein>
<accession>A0A6I9RPU1</accession>
<keyword evidence="4" id="KW-1185">Reference proteome</keyword>
<dbReference type="AlphaFoldDB" id="A0A6I9RPU1"/>
<dbReference type="GeneID" id="105051309"/>